<evidence type="ECO:0000313" key="10">
    <source>
        <dbReference type="EMBL" id="VAX35266.1"/>
    </source>
</evidence>
<dbReference type="InterPro" id="IPR023546">
    <property type="entry name" value="MGMT"/>
</dbReference>
<keyword evidence="2" id="KW-0963">Cytoplasm</keyword>
<comment type="catalytic activity">
    <reaction evidence="1">
        <text>a 4-O-methyl-thymidine in DNA + L-cysteinyl-[protein] = a thymidine in DNA + S-methyl-L-cysteinyl-[protein]</text>
        <dbReference type="Rhea" id="RHEA:53428"/>
        <dbReference type="Rhea" id="RHEA-COMP:10131"/>
        <dbReference type="Rhea" id="RHEA-COMP:10132"/>
        <dbReference type="Rhea" id="RHEA-COMP:13555"/>
        <dbReference type="Rhea" id="RHEA-COMP:13556"/>
        <dbReference type="ChEBI" id="CHEBI:29950"/>
        <dbReference type="ChEBI" id="CHEBI:82612"/>
        <dbReference type="ChEBI" id="CHEBI:137386"/>
        <dbReference type="ChEBI" id="CHEBI:137387"/>
        <dbReference type="EC" id="2.1.1.63"/>
    </reaction>
</comment>
<evidence type="ECO:0000256" key="6">
    <source>
        <dbReference type="ARBA" id="ARBA00023204"/>
    </source>
</evidence>
<dbReference type="FunFam" id="1.10.10.10:FF:000337">
    <property type="entry name" value="Methylated-DNA--protein-cysteine methyltransferase"/>
    <property type="match status" value="1"/>
</dbReference>
<protein>
    <submittedName>
        <fullName evidence="10">Methylated-DNA--protein-cysteine methyltransferase</fullName>
        <ecNumber evidence="10">2.1.1.63</ecNumber>
    </submittedName>
</protein>
<evidence type="ECO:0000259" key="8">
    <source>
        <dbReference type="Pfam" id="PF01035"/>
    </source>
</evidence>
<dbReference type="Pfam" id="PF02870">
    <property type="entry name" value="Methyltransf_1N"/>
    <property type="match status" value="1"/>
</dbReference>
<dbReference type="SUPFAM" id="SSF53155">
    <property type="entry name" value="Methylated DNA-protein cysteine methyltransferase domain"/>
    <property type="match status" value="1"/>
</dbReference>
<dbReference type="GO" id="GO:0006281">
    <property type="term" value="P:DNA repair"/>
    <property type="evidence" value="ECO:0007669"/>
    <property type="project" value="UniProtKB-KW"/>
</dbReference>
<dbReference type="Gene3D" id="1.10.10.10">
    <property type="entry name" value="Winged helix-like DNA-binding domain superfamily/Winged helix DNA-binding domain"/>
    <property type="match status" value="1"/>
</dbReference>
<dbReference type="InterPro" id="IPR008332">
    <property type="entry name" value="MethylG_MeTrfase_N"/>
</dbReference>
<dbReference type="InterPro" id="IPR036388">
    <property type="entry name" value="WH-like_DNA-bd_sf"/>
</dbReference>
<evidence type="ECO:0000256" key="3">
    <source>
        <dbReference type="ARBA" id="ARBA00022603"/>
    </source>
</evidence>
<dbReference type="PANTHER" id="PTHR10815:SF13">
    <property type="entry name" value="METHYLATED-DNA--PROTEIN-CYSTEINE METHYLTRANSFERASE"/>
    <property type="match status" value="1"/>
</dbReference>
<evidence type="ECO:0000256" key="5">
    <source>
        <dbReference type="ARBA" id="ARBA00022763"/>
    </source>
</evidence>
<sequence>MYIDYMNTPIGTIEIQASSQGITKVVFSESEDKIINPSKITHSCKQQLQEYFDSKRKKFDLPLDQQGTLFQKSIWACLTKIPFGQVVSYLHIAKMANNPKAVRAVGAANGKNPIGIIVPCHRVIGSNGTLTGYAGGLNRKDWLLKHEGIEIKNSK</sequence>
<name>A0A3B1CX83_9ZZZZ</name>
<keyword evidence="5" id="KW-0227">DNA damage</keyword>
<reference evidence="10" key="1">
    <citation type="submission" date="2018-06" db="EMBL/GenBank/DDBJ databases">
        <authorList>
            <person name="Zhirakovskaya E."/>
        </authorList>
    </citation>
    <scope>NUCLEOTIDE SEQUENCE</scope>
</reference>
<dbReference type="SUPFAM" id="SSF46767">
    <property type="entry name" value="Methylated DNA-protein cysteine methyltransferase, C-terminal domain"/>
    <property type="match status" value="1"/>
</dbReference>
<dbReference type="Pfam" id="PF01035">
    <property type="entry name" value="DNA_binding_1"/>
    <property type="match status" value="1"/>
</dbReference>
<dbReference type="AlphaFoldDB" id="A0A3B1CX83"/>
<dbReference type="EMBL" id="UOGJ01000039">
    <property type="protein sequence ID" value="VAX35266.1"/>
    <property type="molecule type" value="Genomic_DNA"/>
</dbReference>
<feature type="domain" description="Methylated-DNA-[protein]-cysteine S-methyltransferase DNA binding" evidence="8">
    <location>
        <begin position="70"/>
        <end position="149"/>
    </location>
</feature>
<dbReference type="InterPro" id="IPR036217">
    <property type="entry name" value="MethylDNA_cys_MeTrfase_DNAb"/>
</dbReference>
<organism evidence="10">
    <name type="scientific">hydrothermal vent metagenome</name>
    <dbReference type="NCBI Taxonomy" id="652676"/>
    <lineage>
        <taxon>unclassified sequences</taxon>
        <taxon>metagenomes</taxon>
        <taxon>ecological metagenomes</taxon>
    </lineage>
</organism>
<dbReference type="GO" id="GO:0032259">
    <property type="term" value="P:methylation"/>
    <property type="evidence" value="ECO:0007669"/>
    <property type="project" value="UniProtKB-KW"/>
</dbReference>
<evidence type="ECO:0000259" key="9">
    <source>
        <dbReference type="Pfam" id="PF02870"/>
    </source>
</evidence>
<dbReference type="GO" id="GO:0003908">
    <property type="term" value="F:methylated-DNA-[protein]-cysteine S-methyltransferase activity"/>
    <property type="evidence" value="ECO:0007669"/>
    <property type="project" value="UniProtKB-EC"/>
</dbReference>
<dbReference type="EC" id="2.1.1.63" evidence="10"/>
<dbReference type="NCBIfam" id="TIGR00589">
    <property type="entry name" value="ogt"/>
    <property type="match status" value="1"/>
</dbReference>
<dbReference type="Gene3D" id="3.30.160.70">
    <property type="entry name" value="Methylated DNA-protein cysteine methyltransferase domain"/>
    <property type="match status" value="1"/>
</dbReference>
<keyword evidence="4 10" id="KW-0808">Transferase</keyword>
<dbReference type="PROSITE" id="PS00374">
    <property type="entry name" value="MGMT"/>
    <property type="match status" value="1"/>
</dbReference>
<dbReference type="InterPro" id="IPR001497">
    <property type="entry name" value="MethylDNA_cys_MeTrfase_AS"/>
</dbReference>
<gene>
    <name evidence="10" type="ORF">MNBD_UNCLBAC01-1724</name>
</gene>
<comment type="catalytic activity">
    <reaction evidence="7">
        <text>a 6-O-methyl-2'-deoxyguanosine in DNA + L-cysteinyl-[protein] = S-methyl-L-cysteinyl-[protein] + a 2'-deoxyguanosine in DNA</text>
        <dbReference type="Rhea" id="RHEA:24000"/>
        <dbReference type="Rhea" id="RHEA-COMP:10131"/>
        <dbReference type="Rhea" id="RHEA-COMP:10132"/>
        <dbReference type="Rhea" id="RHEA-COMP:11367"/>
        <dbReference type="Rhea" id="RHEA-COMP:11368"/>
        <dbReference type="ChEBI" id="CHEBI:29950"/>
        <dbReference type="ChEBI" id="CHEBI:82612"/>
        <dbReference type="ChEBI" id="CHEBI:85445"/>
        <dbReference type="ChEBI" id="CHEBI:85448"/>
        <dbReference type="EC" id="2.1.1.63"/>
    </reaction>
</comment>
<feature type="domain" description="Methylguanine DNA methyltransferase ribonuclease-like" evidence="9">
    <location>
        <begin position="1"/>
        <end position="64"/>
    </location>
</feature>
<evidence type="ECO:0000256" key="4">
    <source>
        <dbReference type="ARBA" id="ARBA00022679"/>
    </source>
</evidence>
<dbReference type="HAMAP" id="MF_00772">
    <property type="entry name" value="OGT"/>
    <property type="match status" value="1"/>
</dbReference>
<accession>A0A3B1CX83</accession>
<dbReference type="CDD" id="cd06445">
    <property type="entry name" value="ATase"/>
    <property type="match status" value="1"/>
</dbReference>
<evidence type="ECO:0000256" key="7">
    <source>
        <dbReference type="ARBA" id="ARBA00049348"/>
    </source>
</evidence>
<evidence type="ECO:0000256" key="1">
    <source>
        <dbReference type="ARBA" id="ARBA00001286"/>
    </source>
</evidence>
<dbReference type="InterPro" id="IPR036631">
    <property type="entry name" value="MGMT_N_sf"/>
</dbReference>
<keyword evidence="3 10" id="KW-0489">Methyltransferase</keyword>
<evidence type="ECO:0000256" key="2">
    <source>
        <dbReference type="ARBA" id="ARBA00022490"/>
    </source>
</evidence>
<proteinExistence type="inferred from homology"/>
<keyword evidence="6" id="KW-0234">DNA repair</keyword>
<dbReference type="InterPro" id="IPR014048">
    <property type="entry name" value="MethylDNA_cys_MeTrfase_DNA-bd"/>
</dbReference>
<dbReference type="PANTHER" id="PTHR10815">
    <property type="entry name" value="METHYLATED-DNA--PROTEIN-CYSTEINE METHYLTRANSFERASE"/>
    <property type="match status" value="1"/>
</dbReference>